<dbReference type="PANTHER" id="PTHR10492:SF94">
    <property type="entry name" value="ATP-DEPENDENT DNA HELICASE"/>
    <property type="match status" value="1"/>
</dbReference>
<dbReference type="Proteomes" id="UP000813463">
    <property type="component" value="Chromosome 3"/>
</dbReference>
<proteinExistence type="inferred from homology"/>
<dbReference type="SUPFAM" id="SSF52540">
    <property type="entry name" value="P-loop containing nucleoside triphosphate hydrolases"/>
    <property type="match status" value="1"/>
</dbReference>
<keyword evidence="1" id="KW-0067">ATP-binding</keyword>
<dbReference type="GeneID" id="110795519"/>
<protein>
    <recommendedName>
        <fullName evidence="1">ATP-dependent DNA helicase</fullName>
        <ecNumber evidence="1">5.6.2.3</ecNumber>
    </recommendedName>
</protein>
<reference evidence="4" key="2">
    <citation type="submission" date="2025-08" db="UniProtKB">
        <authorList>
            <consortium name="RefSeq"/>
        </authorList>
    </citation>
    <scope>IDENTIFICATION</scope>
    <source>
        <tissue evidence="4">Leaf</tissue>
    </source>
</reference>
<dbReference type="EC" id="5.6.2.3" evidence="1"/>
<keyword evidence="1" id="KW-0547">Nucleotide-binding</keyword>
<gene>
    <name evidence="4" type="primary">LOC110795519</name>
</gene>
<comment type="catalytic activity">
    <reaction evidence="1">
        <text>ATP + H2O = ADP + phosphate + H(+)</text>
        <dbReference type="Rhea" id="RHEA:13065"/>
        <dbReference type="ChEBI" id="CHEBI:15377"/>
        <dbReference type="ChEBI" id="CHEBI:15378"/>
        <dbReference type="ChEBI" id="CHEBI:30616"/>
        <dbReference type="ChEBI" id="CHEBI:43474"/>
        <dbReference type="ChEBI" id="CHEBI:456216"/>
        <dbReference type="EC" id="5.6.2.3"/>
    </reaction>
</comment>
<keyword evidence="1" id="KW-0378">Hydrolase</keyword>
<evidence type="ECO:0000259" key="2">
    <source>
        <dbReference type="Pfam" id="PF05970"/>
    </source>
</evidence>
<dbReference type="Pfam" id="PF05970">
    <property type="entry name" value="PIF1"/>
    <property type="match status" value="1"/>
</dbReference>
<evidence type="ECO:0000256" key="1">
    <source>
        <dbReference type="RuleBase" id="RU363044"/>
    </source>
</evidence>
<evidence type="ECO:0000313" key="4">
    <source>
        <dbReference type="RefSeq" id="XP_056695736.1"/>
    </source>
</evidence>
<dbReference type="InterPro" id="IPR010285">
    <property type="entry name" value="DNA_helicase_pif1-like_DEAD"/>
</dbReference>
<dbReference type="RefSeq" id="XP_056695736.1">
    <property type="nucleotide sequence ID" value="XM_056839758.1"/>
</dbReference>
<keyword evidence="3" id="KW-1185">Reference proteome</keyword>
<evidence type="ECO:0000313" key="3">
    <source>
        <dbReference type="Proteomes" id="UP000813463"/>
    </source>
</evidence>
<sequence length="233" mass="25841">MPPALCRLFATVLIFYQPSDPTAMWLKYYAAISQDYRHHFPSSKNLVKQLTDIIDALDAPIPQECISCRDRLNPTQQQAFDCIIDHVIRGEPCAFFIDGPGGTGETFLYNALYAEVCLMKKIVLPTATSGITASNIPSGRTAHSRFKILVDSESSLACDVPKQGSLAALIKETTLIIWDEASMEKKENVESLDLLLRDLCNPDALFGGKLVVFGGDTHMLSNKQYPRQKRGID</sequence>
<dbReference type="InterPro" id="IPR027417">
    <property type="entry name" value="P-loop_NTPase"/>
</dbReference>
<comment type="cofactor">
    <cofactor evidence="1">
        <name>Mg(2+)</name>
        <dbReference type="ChEBI" id="CHEBI:18420"/>
    </cofactor>
</comment>
<comment type="similarity">
    <text evidence="1">Belongs to the helicase family.</text>
</comment>
<keyword evidence="1" id="KW-0234">DNA repair</keyword>
<dbReference type="Gene3D" id="3.40.50.300">
    <property type="entry name" value="P-loop containing nucleotide triphosphate hydrolases"/>
    <property type="match status" value="1"/>
</dbReference>
<accession>A0ABM3RJG4</accession>
<reference evidence="3" key="1">
    <citation type="journal article" date="2021" name="Nat. Commun.">
        <title>Genomic analyses provide insights into spinach domestication and the genetic basis of agronomic traits.</title>
        <authorList>
            <person name="Cai X."/>
            <person name="Sun X."/>
            <person name="Xu C."/>
            <person name="Sun H."/>
            <person name="Wang X."/>
            <person name="Ge C."/>
            <person name="Zhang Z."/>
            <person name="Wang Q."/>
            <person name="Fei Z."/>
            <person name="Jiao C."/>
            <person name="Wang Q."/>
        </authorList>
    </citation>
    <scope>NUCLEOTIDE SEQUENCE [LARGE SCALE GENOMIC DNA]</scope>
    <source>
        <strain evidence="3">cv. Varoflay</strain>
    </source>
</reference>
<organism evidence="3 4">
    <name type="scientific">Spinacia oleracea</name>
    <name type="common">Spinach</name>
    <dbReference type="NCBI Taxonomy" id="3562"/>
    <lineage>
        <taxon>Eukaryota</taxon>
        <taxon>Viridiplantae</taxon>
        <taxon>Streptophyta</taxon>
        <taxon>Embryophyta</taxon>
        <taxon>Tracheophyta</taxon>
        <taxon>Spermatophyta</taxon>
        <taxon>Magnoliopsida</taxon>
        <taxon>eudicotyledons</taxon>
        <taxon>Gunneridae</taxon>
        <taxon>Pentapetalae</taxon>
        <taxon>Caryophyllales</taxon>
        <taxon>Chenopodiaceae</taxon>
        <taxon>Chenopodioideae</taxon>
        <taxon>Anserineae</taxon>
        <taxon>Spinacia</taxon>
    </lineage>
</organism>
<feature type="domain" description="DNA helicase Pif1-like DEAD-box helicase" evidence="2">
    <location>
        <begin position="72"/>
        <end position="218"/>
    </location>
</feature>
<dbReference type="PANTHER" id="PTHR10492">
    <property type="match status" value="1"/>
</dbReference>
<keyword evidence="1" id="KW-0227">DNA damage</keyword>
<keyword evidence="1" id="KW-0347">Helicase</keyword>
<keyword evidence="1" id="KW-0233">DNA recombination</keyword>
<name>A0ABM3RJG4_SPIOL</name>